<dbReference type="Proteomes" id="UP000292120">
    <property type="component" value="Unassembled WGS sequence"/>
</dbReference>
<evidence type="ECO:0000256" key="3">
    <source>
        <dbReference type="ARBA" id="ARBA00023125"/>
    </source>
</evidence>
<dbReference type="InterPro" id="IPR036388">
    <property type="entry name" value="WH-like_DNA-bd_sf"/>
</dbReference>
<dbReference type="InterPro" id="IPR058163">
    <property type="entry name" value="LysR-type_TF_proteobact-type"/>
</dbReference>
<gene>
    <name evidence="6" type="ORF">EYS42_07395</name>
</gene>
<comment type="similarity">
    <text evidence="1">Belongs to the LysR transcriptional regulatory family.</text>
</comment>
<protein>
    <submittedName>
        <fullName evidence="6">LysR family transcriptional regulator</fullName>
    </submittedName>
</protein>
<dbReference type="Pfam" id="PF03466">
    <property type="entry name" value="LysR_substrate"/>
    <property type="match status" value="1"/>
</dbReference>
<evidence type="ECO:0000256" key="1">
    <source>
        <dbReference type="ARBA" id="ARBA00009437"/>
    </source>
</evidence>
<dbReference type="RefSeq" id="WP_130967248.1">
    <property type="nucleotide sequence ID" value="NZ_SIXI01000002.1"/>
</dbReference>
<dbReference type="PANTHER" id="PTHR30537:SF35">
    <property type="entry name" value="TRANSCRIPTIONAL REGULATORY PROTEIN"/>
    <property type="match status" value="1"/>
</dbReference>
<dbReference type="InterPro" id="IPR036390">
    <property type="entry name" value="WH_DNA-bd_sf"/>
</dbReference>
<evidence type="ECO:0000313" key="6">
    <source>
        <dbReference type="EMBL" id="TBO32972.1"/>
    </source>
</evidence>
<dbReference type="SUPFAM" id="SSF53850">
    <property type="entry name" value="Periplasmic binding protein-like II"/>
    <property type="match status" value="1"/>
</dbReference>
<dbReference type="GO" id="GO:0003700">
    <property type="term" value="F:DNA-binding transcription factor activity"/>
    <property type="evidence" value="ECO:0007669"/>
    <property type="project" value="InterPro"/>
</dbReference>
<organism evidence="6 7">
    <name type="scientific">Aquabacterium lacunae</name>
    <dbReference type="NCBI Taxonomy" id="2528630"/>
    <lineage>
        <taxon>Bacteria</taxon>
        <taxon>Pseudomonadati</taxon>
        <taxon>Pseudomonadota</taxon>
        <taxon>Betaproteobacteria</taxon>
        <taxon>Burkholderiales</taxon>
        <taxon>Aquabacterium</taxon>
    </lineage>
</organism>
<evidence type="ECO:0000256" key="4">
    <source>
        <dbReference type="ARBA" id="ARBA00023163"/>
    </source>
</evidence>
<dbReference type="PRINTS" id="PR00039">
    <property type="entry name" value="HTHLYSR"/>
</dbReference>
<dbReference type="Gene3D" id="1.10.10.10">
    <property type="entry name" value="Winged helix-like DNA-binding domain superfamily/Winged helix DNA-binding domain"/>
    <property type="match status" value="1"/>
</dbReference>
<dbReference type="GO" id="GO:0043565">
    <property type="term" value="F:sequence-specific DNA binding"/>
    <property type="evidence" value="ECO:0007669"/>
    <property type="project" value="TreeGrafter"/>
</dbReference>
<keyword evidence="2" id="KW-0805">Transcription regulation</keyword>
<proteinExistence type="inferred from homology"/>
<dbReference type="OrthoDB" id="9080054at2"/>
<dbReference type="SUPFAM" id="SSF46785">
    <property type="entry name" value="Winged helix' DNA-binding domain"/>
    <property type="match status" value="1"/>
</dbReference>
<dbReference type="InterPro" id="IPR005119">
    <property type="entry name" value="LysR_subst-bd"/>
</dbReference>
<evidence type="ECO:0000313" key="7">
    <source>
        <dbReference type="Proteomes" id="UP000292120"/>
    </source>
</evidence>
<sequence length="311" mass="34131">MDRLAAMRTFTLVVDQGSFAAAARQLDVDQALVTRQVAALEKHLGTRLLERTTRSMRLTEAGELYLGRCRDILQNLEEAEAQVSQAHVAMEGRIRMAVPTLFGKTAVACQVVNMRKQHPRLMIDMAMLDRAIDPVAEGFDVVIADASLPVSPTAISRPVLQVPLWLCAAPGVVVPQHPHELRHAPVITQWAVGEHGQPVERWRLTHERTGEAHDIEVSPVVRANNHALSLETVARGVGVGRFTPRIASEEIERGTLQRVLPDWRAGTLAFNLIYPSRRLLPQRVRAVIDAIVAQFDGLAPQPAAGAAQDLG</sequence>
<accession>A0A4Q9H1A4</accession>
<reference evidence="6 7" key="1">
    <citation type="submission" date="2019-02" db="EMBL/GenBank/DDBJ databases">
        <title>Aquabacterium sp. strain KMB7.</title>
        <authorList>
            <person name="Chen W.-M."/>
        </authorList>
    </citation>
    <scope>NUCLEOTIDE SEQUENCE [LARGE SCALE GENOMIC DNA]</scope>
    <source>
        <strain evidence="6 7">KMB7</strain>
    </source>
</reference>
<dbReference type="InterPro" id="IPR000847">
    <property type="entry name" value="LysR_HTH_N"/>
</dbReference>
<dbReference type="Pfam" id="PF00126">
    <property type="entry name" value="HTH_1"/>
    <property type="match status" value="1"/>
</dbReference>
<dbReference type="CDD" id="cd08422">
    <property type="entry name" value="PBP2_CrgA_like"/>
    <property type="match status" value="1"/>
</dbReference>
<dbReference type="PANTHER" id="PTHR30537">
    <property type="entry name" value="HTH-TYPE TRANSCRIPTIONAL REGULATOR"/>
    <property type="match status" value="1"/>
</dbReference>
<dbReference type="GO" id="GO:0006351">
    <property type="term" value="P:DNA-templated transcription"/>
    <property type="evidence" value="ECO:0007669"/>
    <property type="project" value="TreeGrafter"/>
</dbReference>
<dbReference type="PROSITE" id="PS50931">
    <property type="entry name" value="HTH_LYSR"/>
    <property type="match status" value="1"/>
</dbReference>
<evidence type="ECO:0000259" key="5">
    <source>
        <dbReference type="PROSITE" id="PS50931"/>
    </source>
</evidence>
<keyword evidence="3" id="KW-0238">DNA-binding</keyword>
<comment type="caution">
    <text evidence="6">The sequence shown here is derived from an EMBL/GenBank/DDBJ whole genome shotgun (WGS) entry which is preliminary data.</text>
</comment>
<dbReference type="EMBL" id="SIXI01000002">
    <property type="protein sequence ID" value="TBO32972.1"/>
    <property type="molecule type" value="Genomic_DNA"/>
</dbReference>
<dbReference type="FunFam" id="1.10.10.10:FF:000001">
    <property type="entry name" value="LysR family transcriptional regulator"/>
    <property type="match status" value="1"/>
</dbReference>
<dbReference type="AlphaFoldDB" id="A0A4Q9H1A4"/>
<evidence type="ECO:0000256" key="2">
    <source>
        <dbReference type="ARBA" id="ARBA00023015"/>
    </source>
</evidence>
<name>A0A4Q9H1A4_9BURK</name>
<keyword evidence="4" id="KW-0804">Transcription</keyword>
<feature type="domain" description="HTH lysR-type" evidence="5">
    <location>
        <begin position="1"/>
        <end position="59"/>
    </location>
</feature>
<keyword evidence="7" id="KW-1185">Reference proteome</keyword>
<dbReference type="Gene3D" id="3.40.190.290">
    <property type="match status" value="1"/>
</dbReference>